<evidence type="ECO:0000313" key="1">
    <source>
        <dbReference type="EMBL" id="MQM16481.1"/>
    </source>
</evidence>
<dbReference type="OrthoDB" id="783578at2759"/>
<protein>
    <submittedName>
        <fullName evidence="1">Uncharacterized protein</fullName>
    </submittedName>
</protein>
<organism evidence="1 2">
    <name type="scientific">Colocasia esculenta</name>
    <name type="common">Wild taro</name>
    <name type="synonym">Arum esculentum</name>
    <dbReference type="NCBI Taxonomy" id="4460"/>
    <lineage>
        <taxon>Eukaryota</taxon>
        <taxon>Viridiplantae</taxon>
        <taxon>Streptophyta</taxon>
        <taxon>Embryophyta</taxon>
        <taxon>Tracheophyta</taxon>
        <taxon>Spermatophyta</taxon>
        <taxon>Magnoliopsida</taxon>
        <taxon>Liliopsida</taxon>
        <taxon>Araceae</taxon>
        <taxon>Aroideae</taxon>
        <taxon>Colocasieae</taxon>
        <taxon>Colocasia</taxon>
    </lineage>
</organism>
<sequence>MNDVQVEKEREKSFATLLRSRVEQSFITNSRVQEISYGPSKIVRVYP</sequence>
<feature type="non-terminal residue" evidence="1">
    <location>
        <position position="1"/>
    </location>
</feature>
<proteinExistence type="predicted"/>
<dbReference type="Proteomes" id="UP000652761">
    <property type="component" value="Unassembled WGS sequence"/>
</dbReference>
<evidence type="ECO:0000313" key="2">
    <source>
        <dbReference type="Proteomes" id="UP000652761"/>
    </source>
</evidence>
<dbReference type="AlphaFoldDB" id="A0A843XAY8"/>
<reference evidence="1" key="1">
    <citation type="submission" date="2017-07" db="EMBL/GenBank/DDBJ databases">
        <title>Taro Niue Genome Assembly and Annotation.</title>
        <authorList>
            <person name="Atibalentja N."/>
            <person name="Keating K."/>
            <person name="Fields C.J."/>
        </authorList>
    </citation>
    <scope>NUCLEOTIDE SEQUENCE</scope>
    <source>
        <strain evidence="1">Niue_2</strain>
        <tissue evidence="1">Leaf</tissue>
    </source>
</reference>
<keyword evidence="2" id="KW-1185">Reference proteome</keyword>
<comment type="caution">
    <text evidence="1">The sequence shown here is derived from an EMBL/GenBank/DDBJ whole genome shotgun (WGS) entry which is preliminary data.</text>
</comment>
<dbReference type="EMBL" id="NMUH01007027">
    <property type="protein sequence ID" value="MQM16481.1"/>
    <property type="molecule type" value="Genomic_DNA"/>
</dbReference>
<gene>
    <name evidence="1" type="ORF">Taro_049438</name>
</gene>
<accession>A0A843XAY8</accession>
<name>A0A843XAY8_COLES</name>